<gene>
    <name evidence="2" type="primary">mobB</name>
    <name evidence="2" type="ORF">DLJ74_12000</name>
</gene>
<dbReference type="Proteomes" id="UP000245624">
    <property type="component" value="Unassembled WGS sequence"/>
</dbReference>
<dbReference type="OrthoDB" id="9786803at2"/>
<dbReference type="SUPFAM" id="SSF52540">
    <property type="entry name" value="P-loop containing nucleoside triphosphate hydrolases"/>
    <property type="match status" value="1"/>
</dbReference>
<dbReference type="AlphaFoldDB" id="A0A317KXC4"/>
<dbReference type="InterPro" id="IPR004435">
    <property type="entry name" value="MobB_dom"/>
</dbReference>
<dbReference type="PANTHER" id="PTHR40072:SF1">
    <property type="entry name" value="MOLYBDOPTERIN-GUANINE DINUCLEOTIDE BIOSYNTHESIS ADAPTER PROTEIN"/>
    <property type="match status" value="1"/>
</dbReference>
<evidence type="ECO:0000259" key="1">
    <source>
        <dbReference type="Pfam" id="PF03205"/>
    </source>
</evidence>
<dbReference type="Pfam" id="PF03205">
    <property type="entry name" value="MobB"/>
    <property type="match status" value="1"/>
</dbReference>
<dbReference type="NCBIfam" id="TIGR00176">
    <property type="entry name" value="mobB"/>
    <property type="match status" value="1"/>
</dbReference>
<comment type="caution">
    <text evidence="2">The sequence shown here is derived from an EMBL/GenBank/DDBJ whole genome shotgun (WGS) entry which is preliminary data.</text>
</comment>
<accession>A0A317KXC4</accession>
<sequence>MIIIQIVGYKNSGKTTLITEWIPLLKGLGYRIATLKHHGHGGEPDVIAEVDSIQHFRAGATMSAVIGEETVQMQADLNHLTIDRMISFYQSLGVDLLFVEGYKQYPLPKIVLSKDSTELDELLKLTNVQAYLCTNPLREIKDSFGFDDKSTLFEYCQHNLANFTVKELPKWIR</sequence>
<organism evidence="2 3">
    <name type="scientific">Gracilibacillus dipsosauri</name>
    <dbReference type="NCBI Taxonomy" id="178340"/>
    <lineage>
        <taxon>Bacteria</taxon>
        <taxon>Bacillati</taxon>
        <taxon>Bacillota</taxon>
        <taxon>Bacilli</taxon>
        <taxon>Bacillales</taxon>
        <taxon>Bacillaceae</taxon>
        <taxon>Gracilibacillus</taxon>
    </lineage>
</organism>
<proteinExistence type="predicted"/>
<dbReference type="InterPro" id="IPR052539">
    <property type="entry name" value="MGD_biosynthesis_adapter"/>
</dbReference>
<protein>
    <submittedName>
        <fullName evidence="2">Molybdopterin-guanine dinucleotide biosynthesis protein B</fullName>
    </submittedName>
</protein>
<dbReference type="GO" id="GO:0005525">
    <property type="term" value="F:GTP binding"/>
    <property type="evidence" value="ECO:0007669"/>
    <property type="project" value="InterPro"/>
</dbReference>
<evidence type="ECO:0000313" key="2">
    <source>
        <dbReference type="EMBL" id="PWU68147.1"/>
    </source>
</evidence>
<dbReference type="InterPro" id="IPR027417">
    <property type="entry name" value="P-loop_NTPase"/>
</dbReference>
<dbReference type="CDD" id="cd03116">
    <property type="entry name" value="MobB"/>
    <property type="match status" value="1"/>
</dbReference>
<feature type="domain" description="Molybdopterin-guanine dinucleotide biosynthesis protein B (MobB)" evidence="1">
    <location>
        <begin position="3"/>
        <end position="129"/>
    </location>
</feature>
<evidence type="ECO:0000313" key="3">
    <source>
        <dbReference type="Proteomes" id="UP000245624"/>
    </source>
</evidence>
<dbReference type="RefSeq" id="WP_054787513.1">
    <property type="nucleotide sequence ID" value="NZ_QGTD01000009.1"/>
</dbReference>
<dbReference type="Gene3D" id="3.40.50.300">
    <property type="entry name" value="P-loop containing nucleotide triphosphate hydrolases"/>
    <property type="match status" value="1"/>
</dbReference>
<name>A0A317KXC4_9BACI</name>
<keyword evidence="3" id="KW-1185">Reference proteome</keyword>
<dbReference type="GO" id="GO:0006777">
    <property type="term" value="P:Mo-molybdopterin cofactor biosynthetic process"/>
    <property type="evidence" value="ECO:0007669"/>
    <property type="project" value="InterPro"/>
</dbReference>
<dbReference type="PANTHER" id="PTHR40072">
    <property type="entry name" value="MOLYBDOPTERIN-GUANINE DINUCLEOTIDE BIOSYNTHESIS ADAPTER PROTEIN-RELATED"/>
    <property type="match status" value="1"/>
</dbReference>
<reference evidence="2 3" key="1">
    <citation type="submission" date="2018-05" db="EMBL/GenBank/DDBJ databases">
        <title>Genomic analysis of Gracilibacillus dipsosauri DD1 reveals novel features of a salt-tolerant amylase.</title>
        <authorList>
            <person name="Deutch C.E."/>
            <person name="Yang S."/>
        </authorList>
    </citation>
    <scope>NUCLEOTIDE SEQUENCE [LARGE SCALE GENOMIC DNA]</scope>
    <source>
        <strain evidence="2 3">DD1</strain>
    </source>
</reference>
<dbReference type="EMBL" id="QGTD01000009">
    <property type="protein sequence ID" value="PWU68147.1"/>
    <property type="molecule type" value="Genomic_DNA"/>
</dbReference>